<sequence>MLDHDLAPADPDEGLARRLKALACTAPLHDLDARKAKLDWADATVYQMAEIALHTIDQVTIAMDFDTGADHQQVVNRLLPFIAAQAPDRPVTEHTRVARWVLDNLINVGTTDRGFRRVYGAVDADGRYRRRAFDFKLLVELAAPDGEVYLRATDEAINVLVGALDTDVESAQIAAEVKLENLITRGRLADARLAAEQARYRTVQYGEILRAKLEATRRDVRSVDWEREVPELLDAALSHIESRFRAETAILKNITAARDDAEDPDHKRRAAELVDIVADCIRRHTQLQSRLQAAGAVFRAEQDRQQFSGPPQRAAIDVFGQLLTPALELSLADALAPTRAFFRAGTGLAVPTVPSLPSLVSLLLRPAPEREHVVGEVPEPELLPAEDADGYTDEQWQHADELLDLPEVPRRLSGLLADARAIDAGVARLVALRAVHAYGPEVGAAVRQGERRVLLAVDDGTPLDDPEFGGADLLLLSATVDAADAAGTGEGVA</sequence>
<dbReference type="RefSeq" id="WP_377388755.1">
    <property type="nucleotide sequence ID" value="NZ_JBHSAN010000014.1"/>
</dbReference>
<evidence type="ECO:0008006" key="3">
    <source>
        <dbReference type="Google" id="ProtNLM"/>
    </source>
</evidence>
<dbReference type="EMBL" id="JBHUOF010000005">
    <property type="protein sequence ID" value="MFD2798724.1"/>
    <property type="molecule type" value="Genomic_DNA"/>
</dbReference>
<gene>
    <name evidence="1" type="ORF">ACFS2C_04880</name>
</gene>
<name>A0ABW5W5J2_9PSEU</name>
<evidence type="ECO:0000313" key="2">
    <source>
        <dbReference type="Proteomes" id="UP001597478"/>
    </source>
</evidence>
<comment type="caution">
    <text evidence="1">The sequence shown here is derived from an EMBL/GenBank/DDBJ whole genome shotgun (WGS) entry which is preliminary data.</text>
</comment>
<dbReference type="Proteomes" id="UP001597478">
    <property type="component" value="Unassembled WGS sequence"/>
</dbReference>
<protein>
    <recommendedName>
        <fullName evidence="3">DUF3375 domain-containing protein</fullName>
    </recommendedName>
</protein>
<accession>A0ABW5W5J2</accession>
<proteinExistence type="predicted"/>
<keyword evidence="2" id="KW-1185">Reference proteome</keyword>
<evidence type="ECO:0000313" key="1">
    <source>
        <dbReference type="EMBL" id="MFD2798724.1"/>
    </source>
</evidence>
<organism evidence="1 2">
    <name type="scientific">Prauserella oleivorans</name>
    <dbReference type="NCBI Taxonomy" id="1478153"/>
    <lineage>
        <taxon>Bacteria</taxon>
        <taxon>Bacillati</taxon>
        <taxon>Actinomycetota</taxon>
        <taxon>Actinomycetes</taxon>
        <taxon>Pseudonocardiales</taxon>
        <taxon>Pseudonocardiaceae</taxon>
        <taxon>Prauserella</taxon>
    </lineage>
</organism>
<reference evidence="2" key="1">
    <citation type="journal article" date="2019" name="Int. J. Syst. Evol. Microbiol.">
        <title>The Global Catalogue of Microorganisms (GCM) 10K type strain sequencing project: providing services to taxonomists for standard genome sequencing and annotation.</title>
        <authorList>
            <consortium name="The Broad Institute Genomics Platform"/>
            <consortium name="The Broad Institute Genome Sequencing Center for Infectious Disease"/>
            <person name="Wu L."/>
            <person name="Ma J."/>
        </authorList>
    </citation>
    <scope>NUCLEOTIDE SEQUENCE [LARGE SCALE GENOMIC DNA]</scope>
    <source>
        <strain evidence="2">IBRC-M 10906</strain>
    </source>
</reference>